<proteinExistence type="predicted"/>
<sequence>QRANPEGQPSLFPAPVMGIEVEEVLRSLPSPAPFKVMDNPPSQFPTKEDEDNPSAISPVLESLLVLARRLCSLVRSRSHLQGTVPC</sequence>
<evidence type="ECO:0000313" key="3">
    <source>
        <dbReference type="Proteomes" id="UP001476798"/>
    </source>
</evidence>
<gene>
    <name evidence="2" type="ORF">GOODEAATRI_033978</name>
</gene>
<dbReference type="Proteomes" id="UP001476798">
    <property type="component" value="Unassembled WGS sequence"/>
</dbReference>
<organism evidence="2 3">
    <name type="scientific">Goodea atripinnis</name>
    <dbReference type="NCBI Taxonomy" id="208336"/>
    <lineage>
        <taxon>Eukaryota</taxon>
        <taxon>Metazoa</taxon>
        <taxon>Chordata</taxon>
        <taxon>Craniata</taxon>
        <taxon>Vertebrata</taxon>
        <taxon>Euteleostomi</taxon>
        <taxon>Actinopterygii</taxon>
        <taxon>Neopterygii</taxon>
        <taxon>Teleostei</taxon>
        <taxon>Neoteleostei</taxon>
        <taxon>Acanthomorphata</taxon>
        <taxon>Ovalentaria</taxon>
        <taxon>Atherinomorphae</taxon>
        <taxon>Cyprinodontiformes</taxon>
        <taxon>Goodeidae</taxon>
        <taxon>Goodea</taxon>
    </lineage>
</organism>
<reference evidence="2 3" key="1">
    <citation type="submission" date="2021-06" db="EMBL/GenBank/DDBJ databases">
        <authorList>
            <person name="Palmer J.M."/>
        </authorList>
    </citation>
    <scope>NUCLEOTIDE SEQUENCE [LARGE SCALE GENOMIC DNA]</scope>
    <source>
        <strain evidence="2 3">GA_2019</strain>
        <tissue evidence="2">Muscle</tissue>
    </source>
</reference>
<evidence type="ECO:0000313" key="2">
    <source>
        <dbReference type="EMBL" id="MEQ2160456.1"/>
    </source>
</evidence>
<dbReference type="EMBL" id="JAHRIO010007768">
    <property type="protein sequence ID" value="MEQ2160456.1"/>
    <property type="molecule type" value="Genomic_DNA"/>
</dbReference>
<evidence type="ECO:0000256" key="1">
    <source>
        <dbReference type="SAM" id="MobiDB-lite"/>
    </source>
</evidence>
<feature type="non-terminal residue" evidence="2">
    <location>
        <position position="1"/>
    </location>
</feature>
<feature type="region of interest" description="Disordered" evidence="1">
    <location>
        <begin position="30"/>
        <end position="54"/>
    </location>
</feature>
<protein>
    <submittedName>
        <fullName evidence="2">Uncharacterized protein</fullName>
    </submittedName>
</protein>
<feature type="non-terminal residue" evidence="2">
    <location>
        <position position="86"/>
    </location>
</feature>
<comment type="caution">
    <text evidence="2">The sequence shown here is derived from an EMBL/GenBank/DDBJ whole genome shotgun (WGS) entry which is preliminary data.</text>
</comment>
<keyword evidence="3" id="KW-1185">Reference proteome</keyword>
<accession>A0ABV0MMX1</accession>
<name>A0ABV0MMX1_9TELE</name>